<reference evidence="2" key="1">
    <citation type="journal article" date="2015" name="Nature">
        <title>Complex archaea that bridge the gap between prokaryotes and eukaryotes.</title>
        <authorList>
            <person name="Spang A."/>
            <person name="Saw J.H."/>
            <person name="Jorgensen S.L."/>
            <person name="Zaremba-Niedzwiedzka K."/>
            <person name="Martijn J."/>
            <person name="Lind A.E."/>
            <person name="van Eijk R."/>
            <person name="Schleper C."/>
            <person name="Guy L."/>
            <person name="Ettema T.J."/>
        </authorList>
    </citation>
    <scope>NUCLEOTIDE SEQUENCE</scope>
</reference>
<evidence type="ECO:0008006" key="3">
    <source>
        <dbReference type="Google" id="ProtNLM"/>
    </source>
</evidence>
<comment type="caution">
    <text evidence="2">The sequence shown here is derived from an EMBL/GenBank/DDBJ whole genome shotgun (WGS) entry which is preliminary data.</text>
</comment>
<accession>A0A0F9FHF3</accession>
<dbReference type="SUPFAM" id="SSF161070">
    <property type="entry name" value="SNF-like"/>
    <property type="match status" value="1"/>
</dbReference>
<protein>
    <recommendedName>
        <fullName evidence="3">Sodium-dependent transporter</fullName>
    </recommendedName>
</protein>
<keyword evidence="1" id="KW-0812">Transmembrane</keyword>
<keyword evidence="1" id="KW-1133">Transmembrane helix</keyword>
<dbReference type="EMBL" id="LAZR01023624">
    <property type="protein sequence ID" value="KKL77876.1"/>
    <property type="molecule type" value="Genomic_DNA"/>
</dbReference>
<dbReference type="InterPro" id="IPR037272">
    <property type="entry name" value="SNS_sf"/>
</dbReference>
<organism evidence="2">
    <name type="scientific">marine sediment metagenome</name>
    <dbReference type="NCBI Taxonomy" id="412755"/>
    <lineage>
        <taxon>unclassified sequences</taxon>
        <taxon>metagenomes</taxon>
        <taxon>ecological metagenomes</taxon>
    </lineage>
</organism>
<evidence type="ECO:0000313" key="2">
    <source>
        <dbReference type="EMBL" id="KKL77876.1"/>
    </source>
</evidence>
<feature type="transmembrane region" description="Helical" evidence="1">
    <location>
        <begin position="20"/>
        <end position="39"/>
    </location>
</feature>
<name>A0A0F9FHF3_9ZZZZ</name>
<dbReference type="AlphaFoldDB" id="A0A0F9FHF3"/>
<proteinExistence type="predicted"/>
<feature type="transmembrane region" description="Helical" evidence="1">
    <location>
        <begin position="60"/>
        <end position="79"/>
    </location>
</feature>
<keyword evidence="1" id="KW-0472">Membrane</keyword>
<gene>
    <name evidence="2" type="ORF">LCGC14_2030490</name>
</gene>
<evidence type="ECO:0000256" key="1">
    <source>
        <dbReference type="SAM" id="Phobius"/>
    </source>
</evidence>
<sequence length="87" mass="9633">MRISLTLFGNNVFGLLNSSVNIMLPLGGFFIVVFIGWFMGKKAVEDELSNEGSLKARFTIVFKFLVKFIAPIAIAIVLLNQVGIIRL</sequence>